<name>A0A0C3GFP3_PILCF</name>
<dbReference type="SUPFAM" id="SSF53335">
    <property type="entry name" value="S-adenosyl-L-methionine-dependent methyltransferases"/>
    <property type="match status" value="1"/>
</dbReference>
<protein>
    <recommendedName>
        <fullName evidence="1">DNA (cytosine-5-)-methyltransferase</fullName>
        <ecNumber evidence="1">2.1.1.37</ecNumber>
    </recommendedName>
</protein>
<organism evidence="5 6">
    <name type="scientific">Piloderma croceum (strain F 1598)</name>
    <dbReference type="NCBI Taxonomy" id="765440"/>
    <lineage>
        <taxon>Eukaryota</taxon>
        <taxon>Fungi</taxon>
        <taxon>Dikarya</taxon>
        <taxon>Basidiomycota</taxon>
        <taxon>Agaricomycotina</taxon>
        <taxon>Agaricomycetes</taxon>
        <taxon>Agaricomycetidae</taxon>
        <taxon>Atheliales</taxon>
        <taxon>Atheliaceae</taxon>
        <taxon>Piloderma</taxon>
    </lineage>
</organism>
<keyword evidence="3" id="KW-0808">Transferase</keyword>
<dbReference type="GO" id="GO:0003886">
    <property type="term" value="F:DNA (cytosine-5-)-methyltransferase activity"/>
    <property type="evidence" value="ECO:0007669"/>
    <property type="project" value="UniProtKB-EC"/>
</dbReference>
<proteinExistence type="predicted"/>
<evidence type="ECO:0000256" key="4">
    <source>
        <dbReference type="ARBA" id="ARBA00022691"/>
    </source>
</evidence>
<evidence type="ECO:0000313" key="5">
    <source>
        <dbReference type="EMBL" id="KIM90499.1"/>
    </source>
</evidence>
<dbReference type="EC" id="2.1.1.37" evidence="1"/>
<keyword evidence="2" id="KW-0489">Methyltransferase</keyword>
<dbReference type="GO" id="GO:0005634">
    <property type="term" value="C:nucleus"/>
    <property type="evidence" value="ECO:0007669"/>
    <property type="project" value="TreeGrafter"/>
</dbReference>
<dbReference type="AlphaFoldDB" id="A0A0C3GFP3"/>
<dbReference type="Gene3D" id="3.40.50.150">
    <property type="entry name" value="Vaccinia Virus protein VP39"/>
    <property type="match status" value="1"/>
</dbReference>
<dbReference type="STRING" id="765440.A0A0C3GFP3"/>
<sequence length="296" mass="32953">MYQEKTAKVQWYTEYFTSNKLLHTFNPFGGVGAFGLGLEQAGCVKVTHAVKISPSISQTLHMNSPDTVVYNECTNKVLKYAIKAHKGHSVEKLLNLFDGTPLPPLPKPKDIDCIITGFPCQPHSHMSMFQKANDIKSNLILNVLSWVDFLKLKFCILENVCGFLFFNHNATQAGIHCVEGSIEMSGLKFVICALVEMSDFSWFNWKNPGKECTHGNDDPHFLPIKCDNTLAKMVLGKTDFTLAAFHSYICEIQGGKLINSTGLQPNLWEWQFANPASAMVRSGFCPGSQESPNSHT</sequence>
<accession>A0A0C3GFP3</accession>
<dbReference type="HOGENOM" id="CLU_940447_0_0_1"/>
<dbReference type="PANTHER" id="PTHR10629:SF52">
    <property type="entry name" value="DNA (CYTOSINE-5)-METHYLTRANSFERASE 1"/>
    <property type="match status" value="1"/>
</dbReference>
<dbReference type="OrthoDB" id="5376140at2759"/>
<dbReference type="GO" id="GO:0032259">
    <property type="term" value="P:methylation"/>
    <property type="evidence" value="ECO:0007669"/>
    <property type="project" value="UniProtKB-KW"/>
</dbReference>
<evidence type="ECO:0000256" key="3">
    <source>
        <dbReference type="ARBA" id="ARBA00022679"/>
    </source>
</evidence>
<dbReference type="Proteomes" id="UP000054166">
    <property type="component" value="Unassembled WGS sequence"/>
</dbReference>
<dbReference type="InterPro" id="IPR029063">
    <property type="entry name" value="SAM-dependent_MTases_sf"/>
</dbReference>
<dbReference type="GO" id="GO:0044027">
    <property type="term" value="P:negative regulation of gene expression via chromosomal CpG island methylation"/>
    <property type="evidence" value="ECO:0007669"/>
    <property type="project" value="TreeGrafter"/>
</dbReference>
<gene>
    <name evidence="5" type="ORF">PILCRDRAFT_766532</name>
</gene>
<evidence type="ECO:0000256" key="1">
    <source>
        <dbReference type="ARBA" id="ARBA00011975"/>
    </source>
</evidence>
<dbReference type="GO" id="GO:0003677">
    <property type="term" value="F:DNA binding"/>
    <property type="evidence" value="ECO:0007669"/>
    <property type="project" value="TreeGrafter"/>
</dbReference>
<evidence type="ECO:0000313" key="6">
    <source>
        <dbReference type="Proteomes" id="UP000054166"/>
    </source>
</evidence>
<evidence type="ECO:0000256" key="2">
    <source>
        <dbReference type="ARBA" id="ARBA00022603"/>
    </source>
</evidence>
<dbReference type="Pfam" id="PF00145">
    <property type="entry name" value="DNA_methylase"/>
    <property type="match status" value="1"/>
</dbReference>
<reference evidence="6" key="2">
    <citation type="submission" date="2015-01" db="EMBL/GenBank/DDBJ databases">
        <title>Evolutionary Origins and Diversification of the Mycorrhizal Mutualists.</title>
        <authorList>
            <consortium name="DOE Joint Genome Institute"/>
            <consortium name="Mycorrhizal Genomics Consortium"/>
            <person name="Kohler A."/>
            <person name="Kuo A."/>
            <person name="Nagy L.G."/>
            <person name="Floudas D."/>
            <person name="Copeland A."/>
            <person name="Barry K.W."/>
            <person name="Cichocki N."/>
            <person name="Veneault-Fourrey C."/>
            <person name="LaButti K."/>
            <person name="Lindquist E.A."/>
            <person name="Lipzen A."/>
            <person name="Lundell T."/>
            <person name="Morin E."/>
            <person name="Murat C."/>
            <person name="Riley R."/>
            <person name="Ohm R."/>
            <person name="Sun H."/>
            <person name="Tunlid A."/>
            <person name="Henrissat B."/>
            <person name="Grigoriev I.V."/>
            <person name="Hibbett D.S."/>
            <person name="Martin F."/>
        </authorList>
    </citation>
    <scope>NUCLEOTIDE SEQUENCE [LARGE SCALE GENOMIC DNA]</scope>
    <source>
        <strain evidence="6">F 1598</strain>
    </source>
</reference>
<dbReference type="EMBL" id="KN832973">
    <property type="protein sequence ID" value="KIM90499.1"/>
    <property type="molecule type" value="Genomic_DNA"/>
</dbReference>
<dbReference type="PANTHER" id="PTHR10629">
    <property type="entry name" value="CYTOSINE-SPECIFIC METHYLTRANSFERASE"/>
    <property type="match status" value="1"/>
</dbReference>
<dbReference type="InParanoid" id="A0A0C3GFP3"/>
<keyword evidence="6" id="KW-1185">Reference proteome</keyword>
<dbReference type="InterPro" id="IPR050390">
    <property type="entry name" value="C5-Methyltransferase"/>
</dbReference>
<dbReference type="InterPro" id="IPR001525">
    <property type="entry name" value="C5_MeTfrase"/>
</dbReference>
<reference evidence="5 6" key="1">
    <citation type="submission" date="2014-04" db="EMBL/GenBank/DDBJ databases">
        <authorList>
            <consortium name="DOE Joint Genome Institute"/>
            <person name="Kuo A."/>
            <person name="Tarkka M."/>
            <person name="Buscot F."/>
            <person name="Kohler A."/>
            <person name="Nagy L.G."/>
            <person name="Floudas D."/>
            <person name="Copeland A."/>
            <person name="Barry K.W."/>
            <person name="Cichocki N."/>
            <person name="Veneault-Fourrey C."/>
            <person name="LaButti K."/>
            <person name="Lindquist E.A."/>
            <person name="Lipzen A."/>
            <person name="Lundell T."/>
            <person name="Morin E."/>
            <person name="Murat C."/>
            <person name="Sun H."/>
            <person name="Tunlid A."/>
            <person name="Henrissat B."/>
            <person name="Grigoriev I.V."/>
            <person name="Hibbett D.S."/>
            <person name="Martin F."/>
            <person name="Nordberg H.P."/>
            <person name="Cantor M.N."/>
            <person name="Hua S.X."/>
        </authorList>
    </citation>
    <scope>NUCLEOTIDE SEQUENCE [LARGE SCALE GENOMIC DNA]</scope>
    <source>
        <strain evidence="5 6">F 1598</strain>
    </source>
</reference>
<keyword evidence="4" id="KW-0949">S-adenosyl-L-methionine</keyword>